<dbReference type="Pfam" id="PF20231">
    <property type="entry name" value="DUF6589"/>
    <property type="match status" value="1"/>
</dbReference>
<dbReference type="Proteomes" id="UP001164746">
    <property type="component" value="Chromosome 16"/>
</dbReference>
<feature type="chain" id="PRO_5045426270" description="DUF6589 domain-containing protein" evidence="1">
    <location>
        <begin position="24"/>
        <end position="213"/>
    </location>
</feature>
<evidence type="ECO:0000313" key="3">
    <source>
        <dbReference type="EMBL" id="WAR29235.1"/>
    </source>
</evidence>
<dbReference type="EMBL" id="CP111027">
    <property type="protein sequence ID" value="WAR29235.1"/>
    <property type="molecule type" value="Genomic_DNA"/>
</dbReference>
<evidence type="ECO:0000259" key="2">
    <source>
        <dbReference type="Pfam" id="PF20231"/>
    </source>
</evidence>
<keyword evidence="1" id="KW-0732">Signal</keyword>
<reference evidence="3" key="1">
    <citation type="submission" date="2022-11" db="EMBL/GenBank/DDBJ databases">
        <title>Centuries of genome instability and evolution in soft-shell clam transmissible cancer (bioRxiv).</title>
        <authorList>
            <person name="Hart S.F.M."/>
            <person name="Yonemitsu M.A."/>
            <person name="Giersch R.M."/>
            <person name="Beal B.F."/>
            <person name="Arriagada G."/>
            <person name="Davis B.W."/>
            <person name="Ostrander E.A."/>
            <person name="Goff S.P."/>
            <person name="Metzger M.J."/>
        </authorList>
    </citation>
    <scope>NUCLEOTIDE SEQUENCE</scope>
    <source>
        <strain evidence="3">MELC-2E11</strain>
        <tissue evidence="3">Siphon/mantle</tissue>
    </source>
</reference>
<name>A0ABY7G4Z2_MYAAR</name>
<keyword evidence="4" id="KW-1185">Reference proteome</keyword>
<gene>
    <name evidence="3" type="ORF">MAR_002803</name>
</gene>
<dbReference type="InterPro" id="IPR046496">
    <property type="entry name" value="DUF6589"/>
</dbReference>
<accession>A0ABY7G4Z2</accession>
<feature type="domain" description="DUF6589" evidence="2">
    <location>
        <begin position="49"/>
        <end position="207"/>
    </location>
</feature>
<organism evidence="3 4">
    <name type="scientific">Mya arenaria</name>
    <name type="common">Soft-shell clam</name>
    <dbReference type="NCBI Taxonomy" id="6604"/>
    <lineage>
        <taxon>Eukaryota</taxon>
        <taxon>Metazoa</taxon>
        <taxon>Spiralia</taxon>
        <taxon>Lophotrochozoa</taxon>
        <taxon>Mollusca</taxon>
        <taxon>Bivalvia</taxon>
        <taxon>Autobranchia</taxon>
        <taxon>Heteroconchia</taxon>
        <taxon>Euheterodonta</taxon>
        <taxon>Imparidentia</taxon>
        <taxon>Neoheterodontei</taxon>
        <taxon>Myida</taxon>
        <taxon>Myoidea</taxon>
        <taxon>Myidae</taxon>
        <taxon>Mya</taxon>
    </lineage>
</organism>
<evidence type="ECO:0000313" key="4">
    <source>
        <dbReference type="Proteomes" id="UP001164746"/>
    </source>
</evidence>
<proteinExistence type="predicted"/>
<evidence type="ECO:0000256" key="1">
    <source>
        <dbReference type="SAM" id="SignalP"/>
    </source>
</evidence>
<feature type="signal peptide" evidence="1">
    <location>
        <begin position="1"/>
        <end position="23"/>
    </location>
</feature>
<protein>
    <recommendedName>
        <fullName evidence="2">DUF6589 domain-containing protein</fullName>
    </recommendedName>
</protein>
<sequence length="213" mass="24281">MMYYAMLDAIILVMFFEHFGINCLPENSSDLPEIPIPEDMLNEGKISWINNVCEEVVKKWFFEGSMNMPTTIGYQTVMILDVSNVITVKDHTRSLHPSKIMRQKNTNSLNQTERKKNQIPSADDLQDYILMLFKLTILHKNLDSAVDMGDGERCVRSAKYKLPVYNKTNKTKYLIGSVHLTALTEEVFPHHQRERLVANRFINIQGGGGGGGE</sequence>